<feature type="compositionally biased region" description="Polar residues" evidence="1">
    <location>
        <begin position="14"/>
        <end position="27"/>
    </location>
</feature>
<dbReference type="HOGENOM" id="CLU_1677477_0_0_1"/>
<dbReference type="GeneID" id="4319058"/>
<dbReference type="EMBL" id="CH476603">
    <property type="protein sequence ID" value="EAU32755.1"/>
    <property type="molecule type" value="Genomic_DNA"/>
</dbReference>
<protein>
    <submittedName>
        <fullName evidence="2">Uncharacterized protein</fullName>
    </submittedName>
</protein>
<dbReference type="OrthoDB" id="203237at2759"/>
<evidence type="ECO:0000313" key="2">
    <source>
        <dbReference type="EMBL" id="EAU32755.1"/>
    </source>
</evidence>
<sequence>MDTDLPEDNHSNDAEATSATRKAESNPNSVAKTLLTTLVARARDSTAAQPVLHDPSPRMFWNGWTSIPNFRVGEILFECITPTALRALNRRKPIESIIDLGVEFYWAVDHPETLEHIDPALNLVESVRLAEAPGVEKAPLGYRALMPLIIFCAKTGY</sequence>
<accession>Q0CG21</accession>
<proteinExistence type="predicted"/>
<feature type="region of interest" description="Disordered" evidence="1">
    <location>
        <begin position="1"/>
        <end position="27"/>
    </location>
</feature>
<dbReference type="AlphaFoldDB" id="Q0CG21"/>
<reference evidence="3" key="1">
    <citation type="submission" date="2005-09" db="EMBL/GenBank/DDBJ databases">
        <title>Annotation of the Aspergillus terreus NIH2624 genome.</title>
        <authorList>
            <person name="Birren B.W."/>
            <person name="Lander E.S."/>
            <person name="Galagan J.E."/>
            <person name="Nusbaum C."/>
            <person name="Devon K."/>
            <person name="Henn M."/>
            <person name="Ma L.-J."/>
            <person name="Jaffe D.B."/>
            <person name="Butler J."/>
            <person name="Alvarez P."/>
            <person name="Gnerre S."/>
            <person name="Grabherr M."/>
            <person name="Kleber M."/>
            <person name="Mauceli E.W."/>
            <person name="Brockman W."/>
            <person name="Rounsley S."/>
            <person name="Young S.K."/>
            <person name="LaButti K."/>
            <person name="Pushparaj V."/>
            <person name="DeCaprio D."/>
            <person name="Crawford M."/>
            <person name="Koehrsen M."/>
            <person name="Engels R."/>
            <person name="Montgomery P."/>
            <person name="Pearson M."/>
            <person name="Howarth C."/>
            <person name="Larson L."/>
            <person name="Luoma S."/>
            <person name="White J."/>
            <person name="Alvarado L."/>
            <person name="Kodira C.D."/>
            <person name="Zeng Q."/>
            <person name="Oleary S."/>
            <person name="Yandava C."/>
            <person name="Denning D.W."/>
            <person name="Nierman W.C."/>
            <person name="Milne T."/>
            <person name="Madden K."/>
        </authorList>
    </citation>
    <scope>NUCLEOTIDE SEQUENCE [LARGE SCALE GENOMIC DNA]</scope>
    <source>
        <strain evidence="3">NIH 2624 / FGSC A1156</strain>
    </source>
</reference>
<evidence type="ECO:0000313" key="3">
    <source>
        <dbReference type="Proteomes" id="UP000007963"/>
    </source>
</evidence>
<evidence type="ECO:0000256" key="1">
    <source>
        <dbReference type="SAM" id="MobiDB-lite"/>
    </source>
</evidence>
<dbReference type="Proteomes" id="UP000007963">
    <property type="component" value="Unassembled WGS sequence"/>
</dbReference>
<name>Q0CG21_ASPTN</name>
<dbReference type="RefSeq" id="XP_001210057.1">
    <property type="nucleotide sequence ID" value="XM_001210057.1"/>
</dbReference>
<gene>
    <name evidence="2" type="ORF">ATEG_07371</name>
</gene>
<organism evidence="2 3">
    <name type="scientific">Aspergillus terreus (strain NIH 2624 / FGSC A1156)</name>
    <dbReference type="NCBI Taxonomy" id="341663"/>
    <lineage>
        <taxon>Eukaryota</taxon>
        <taxon>Fungi</taxon>
        <taxon>Dikarya</taxon>
        <taxon>Ascomycota</taxon>
        <taxon>Pezizomycotina</taxon>
        <taxon>Eurotiomycetes</taxon>
        <taxon>Eurotiomycetidae</taxon>
        <taxon>Eurotiales</taxon>
        <taxon>Aspergillaceae</taxon>
        <taxon>Aspergillus</taxon>
        <taxon>Aspergillus subgen. Circumdati</taxon>
    </lineage>
</organism>
<dbReference type="VEuPathDB" id="FungiDB:ATEG_07371"/>